<reference evidence="2 3" key="1">
    <citation type="journal article" date="2018" name="Front. Plant Sci.">
        <title>Red Clover (Trifolium pratense) and Zigzag Clover (T. medium) - A Picture of Genomic Similarities and Differences.</title>
        <authorList>
            <person name="Dluhosova J."/>
            <person name="Istvanek J."/>
            <person name="Nedelnik J."/>
            <person name="Repkova J."/>
        </authorList>
    </citation>
    <scope>NUCLEOTIDE SEQUENCE [LARGE SCALE GENOMIC DNA]</scope>
    <source>
        <strain evidence="3">cv. 10/8</strain>
        <tissue evidence="2">Leaf</tissue>
    </source>
</reference>
<feature type="region of interest" description="Disordered" evidence="1">
    <location>
        <begin position="1"/>
        <end position="23"/>
    </location>
</feature>
<comment type="caution">
    <text evidence="2">The sequence shown here is derived from an EMBL/GenBank/DDBJ whole genome shotgun (WGS) entry which is preliminary data.</text>
</comment>
<feature type="non-terminal residue" evidence="2">
    <location>
        <position position="1"/>
    </location>
</feature>
<sequence length="72" mass="7799">AITEHAFEVRQSSPRRRLREPPLKGGNVVVSRLQGRSHHLTETLHLDGADQDGKGGGTAAIYCEGEKHKKGG</sequence>
<accession>A0A392UTH6</accession>
<evidence type="ECO:0000256" key="1">
    <source>
        <dbReference type="SAM" id="MobiDB-lite"/>
    </source>
</evidence>
<dbReference type="EMBL" id="LXQA010952760">
    <property type="protein sequence ID" value="MCI78533.1"/>
    <property type="molecule type" value="Genomic_DNA"/>
</dbReference>
<gene>
    <name evidence="2" type="ORF">A2U01_0099803</name>
</gene>
<proteinExistence type="predicted"/>
<name>A0A392UTH6_9FABA</name>
<evidence type="ECO:0000313" key="3">
    <source>
        <dbReference type="Proteomes" id="UP000265520"/>
    </source>
</evidence>
<evidence type="ECO:0000313" key="2">
    <source>
        <dbReference type="EMBL" id="MCI78533.1"/>
    </source>
</evidence>
<protein>
    <submittedName>
        <fullName evidence="2">Uncharacterized protein</fullName>
    </submittedName>
</protein>
<dbReference type="Proteomes" id="UP000265520">
    <property type="component" value="Unassembled WGS sequence"/>
</dbReference>
<keyword evidence="3" id="KW-1185">Reference proteome</keyword>
<organism evidence="2 3">
    <name type="scientific">Trifolium medium</name>
    <dbReference type="NCBI Taxonomy" id="97028"/>
    <lineage>
        <taxon>Eukaryota</taxon>
        <taxon>Viridiplantae</taxon>
        <taxon>Streptophyta</taxon>
        <taxon>Embryophyta</taxon>
        <taxon>Tracheophyta</taxon>
        <taxon>Spermatophyta</taxon>
        <taxon>Magnoliopsida</taxon>
        <taxon>eudicotyledons</taxon>
        <taxon>Gunneridae</taxon>
        <taxon>Pentapetalae</taxon>
        <taxon>rosids</taxon>
        <taxon>fabids</taxon>
        <taxon>Fabales</taxon>
        <taxon>Fabaceae</taxon>
        <taxon>Papilionoideae</taxon>
        <taxon>50 kb inversion clade</taxon>
        <taxon>NPAAA clade</taxon>
        <taxon>Hologalegina</taxon>
        <taxon>IRL clade</taxon>
        <taxon>Trifolieae</taxon>
        <taxon>Trifolium</taxon>
    </lineage>
</organism>
<dbReference type="AlphaFoldDB" id="A0A392UTH6"/>